<dbReference type="AlphaFoldDB" id="A0A8J1TF17"/>
<evidence type="ECO:0000313" key="1">
    <source>
        <dbReference type="EMBL" id="CAH1776684.1"/>
    </source>
</evidence>
<dbReference type="Proteomes" id="UP000749559">
    <property type="component" value="Unassembled WGS sequence"/>
</dbReference>
<dbReference type="GO" id="GO:0006044">
    <property type="term" value="P:N-acetylglucosamine metabolic process"/>
    <property type="evidence" value="ECO:0007669"/>
    <property type="project" value="TreeGrafter"/>
</dbReference>
<proteinExistence type="predicted"/>
<reference evidence="1" key="1">
    <citation type="submission" date="2022-03" db="EMBL/GenBank/DDBJ databases">
        <authorList>
            <person name="Martin C."/>
        </authorList>
    </citation>
    <scope>NUCLEOTIDE SEQUENCE</scope>
</reference>
<dbReference type="InterPro" id="IPR051135">
    <property type="entry name" value="Gal/GlcNAc/GalNAc_ST"/>
</dbReference>
<dbReference type="Gene3D" id="3.40.50.300">
    <property type="entry name" value="P-loop containing nucleotide triphosphate hydrolases"/>
    <property type="match status" value="1"/>
</dbReference>
<gene>
    <name evidence="1" type="ORF">OFUS_LOCUS3839</name>
</gene>
<dbReference type="GO" id="GO:0001517">
    <property type="term" value="F:N-acetylglucosamine 6-O-sulfotransferase activity"/>
    <property type="evidence" value="ECO:0007669"/>
    <property type="project" value="TreeGrafter"/>
</dbReference>
<dbReference type="EMBL" id="CAIIXF020000002">
    <property type="protein sequence ID" value="CAH1776684.1"/>
    <property type="molecule type" value="Genomic_DNA"/>
</dbReference>
<feature type="non-terminal residue" evidence="1">
    <location>
        <position position="284"/>
    </location>
</feature>
<sequence>FYFYEPIRPKHRQWPYPREIDTSGRYRYVSDIIGHVLRCEFDKFPKDHPIMQDDALHVKSTEIGRIQECRGSNMTQCIRLSMKACNAKKIIVTKTVRSTMESIRHLLSTYSNCPSKVNVVHLVRDPRAMLKSRQFGRKTSQLITEADALCKRMYKDVLIQIQIKKYFPDSIHRLRYEDLAEHPQKIIKNIYRHLQMDYTKNIDSFIAHSTTNKYTKERQFGTQRRDSNATAYAWKKTIEYDLVKSVDTACHSLYKELGYLPIQSEKDLRDLSLVHREKKSSNFN</sequence>
<keyword evidence="2" id="KW-1185">Reference proteome</keyword>
<dbReference type="GO" id="GO:0006790">
    <property type="term" value="P:sulfur compound metabolic process"/>
    <property type="evidence" value="ECO:0007669"/>
    <property type="project" value="TreeGrafter"/>
</dbReference>
<evidence type="ECO:0000313" key="2">
    <source>
        <dbReference type="Proteomes" id="UP000749559"/>
    </source>
</evidence>
<dbReference type="InterPro" id="IPR027417">
    <property type="entry name" value="P-loop_NTPase"/>
</dbReference>
<protein>
    <submittedName>
        <fullName evidence="1">Uncharacterized protein</fullName>
    </submittedName>
</protein>
<comment type="caution">
    <text evidence="1">The sequence shown here is derived from an EMBL/GenBank/DDBJ whole genome shotgun (WGS) entry which is preliminary data.</text>
</comment>
<name>A0A8J1TF17_OWEFU</name>
<dbReference type="PANTHER" id="PTHR10704">
    <property type="entry name" value="CARBOHYDRATE SULFOTRANSFERASE"/>
    <property type="match status" value="1"/>
</dbReference>
<dbReference type="PANTHER" id="PTHR10704:SF44">
    <property type="entry name" value="LD35051P-RELATED"/>
    <property type="match status" value="1"/>
</dbReference>
<dbReference type="OrthoDB" id="8881719at2759"/>
<organism evidence="1 2">
    <name type="scientific">Owenia fusiformis</name>
    <name type="common">Polychaete worm</name>
    <dbReference type="NCBI Taxonomy" id="6347"/>
    <lineage>
        <taxon>Eukaryota</taxon>
        <taxon>Metazoa</taxon>
        <taxon>Spiralia</taxon>
        <taxon>Lophotrochozoa</taxon>
        <taxon>Annelida</taxon>
        <taxon>Polychaeta</taxon>
        <taxon>Sedentaria</taxon>
        <taxon>Canalipalpata</taxon>
        <taxon>Sabellida</taxon>
        <taxon>Oweniida</taxon>
        <taxon>Oweniidae</taxon>
        <taxon>Owenia</taxon>
    </lineage>
</organism>
<accession>A0A8J1TF17</accession>
<dbReference type="Pfam" id="PF13469">
    <property type="entry name" value="Sulfotransfer_3"/>
    <property type="match status" value="1"/>
</dbReference>
<dbReference type="SUPFAM" id="SSF52540">
    <property type="entry name" value="P-loop containing nucleoside triphosphate hydrolases"/>
    <property type="match status" value="1"/>
</dbReference>